<protein>
    <submittedName>
        <fullName evidence="2">Uncharacterized protein</fullName>
    </submittedName>
</protein>
<evidence type="ECO:0000313" key="2">
    <source>
        <dbReference type="EMBL" id="KZV52731.1"/>
    </source>
</evidence>
<keyword evidence="3" id="KW-1185">Reference proteome</keyword>
<evidence type="ECO:0000313" key="3">
    <source>
        <dbReference type="Proteomes" id="UP000250235"/>
    </source>
</evidence>
<feature type="compositionally biased region" description="Basic and acidic residues" evidence="1">
    <location>
        <begin position="23"/>
        <end position="33"/>
    </location>
</feature>
<gene>
    <name evidence="2" type="ORF">F511_16946</name>
</gene>
<evidence type="ECO:0000256" key="1">
    <source>
        <dbReference type="SAM" id="MobiDB-lite"/>
    </source>
</evidence>
<accession>A0A2Z7D777</accession>
<sequence>MAASLIHKKSVSTTAEEVTEEPMVEKVVKEATKRRQAPPAELVSKKKRTTVRIDAPKEKDLSIVHVESDEEETEEKDTDEKETDEKKTDAEEKDKEPTDSEDTEPLIKVHRLTEISVSDEESMYIDDILKQITDDMILPSTAAKEPTLIKFGRGIAFREVDWYKATLPKIDPTDKGKEPLVEEIKGNPAKESFALVYADVNFLVQIRDAVIEEIVSFFNSFSIRGLAALNSVSDLAAKSSS</sequence>
<feature type="compositionally biased region" description="Basic and acidic residues" evidence="1">
    <location>
        <begin position="83"/>
        <end position="98"/>
    </location>
</feature>
<dbReference type="EMBL" id="KQ990855">
    <property type="protein sequence ID" value="KZV52731.1"/>
    <property type="molecule type" value="Genomic_DNA"/>
</dbReference>
<dbReference type="Proteomes" id="UP000250235">
    <property type="component" value="Unassembled WGS sequence"/>
</dbReference>
<feature type="compositionally biased region" description="Basic residues" evidence="1">
    <location>
        <begin position="1"/>
        <end position="10"/>
    </location>
</feature>
<proteinExistence type="predicted"/>
<dbReference type="AlphaFoldDB" id="A0A2Z7D777"/>
<feature type="compositionally biased region" description="Acidic residues" evidence="1">
    <location>
        <begin position="68"/>
        <end position="82"/>
    </location>
</feature>
<feature type="region of interest" description="Disordered" evidence="1">
    <location>
        <begin position="1"/>
        <end position="107"/>
    </location>
</feature>
<organism evidence="2 3">
    <name type="scientific">Dorcoceras hygrometricum</name>
    <dbReference type="NCBI Taxonomy" id="472368"/>
    <lineage>
        <taxon>Eukaryota</taxon>
        <taxon>Viridiplantae</taxon>
        <taxon>Streptophyta</taxon>
        <taxon>Embryophyta</taxon>
        <taxon>Tracheophyta</taxon>
        <taxon>Spermatophyta</taxon>
        <taxon>Magnoliopsida</taxon>
        <taxon>eudicotyledons</taxon>
        <taxon>Gunneridae</taxon>
        <taxon>Pentapetalae</taxon>
        <taxon>asterids</taxon>
        <taxon>lamiids</taxon>
        <taxon>Lamiales</taxon>
        <taxon>Gesneriaceae</taxon>
        <taxon>Didymocarpoideae</taxon>
        <taxon>Trichosporeae</taxon>
        <taxon>Loxocarpinae</taxon>
        <taxon>Dorcoceras</taxon>
    </lineage>
</organism>
<name>A0A2Z7D777_9LAMI</name>
<reference evidence="2 3" key="1">
    <citation type="journal article" date="2015" name="Proc. Natl. Acad. Sci. U.S.A.">
        <title>The resurrection genome of Boea hygrometrica: A blueprint for survival of dehydration.</title>
        <authorList>
            <person name="Xiao L."/>
            <person name="Yang G."/>
            <person name="Zhang L."/>
            <person name="Yang X."/>
            <person name="Zhao S."/>
            <person name="Ji Z."/>
            <person name="Zhou Q."/>
            <person name="Hu M."/>
            <person name="Wang Y."/>
            <person name="Chen M."/>
            <person name="Xu Y."/>
            <person name="Jin H."/>
            <person name="Xiao X."/>
            <person name="Hu G."/>
            <person name="Bao F."/>
            <person name="Hu Y."/>
            <person name="Wan P."/>
            <person name="Li L."/>
            <person name="Deng X."/>
            <person name="Kuang T."/>
            <person name="Xiang C."/>
            <person name="Zhu J.K."/>
            <person name="Oliver M.J."/>
            <person name="He Y."/>
        </authorList>
    </citation>
    <scope>NUCLEOTIDE SEQUENCE [LARGE SCALE GENOMIC DNA]</scope>
    <source>
        <strain evidence="3">cv. XS01</strain>
    </source>
</reference>